<dbReference type="GO" id="GO:0005886">
    <property type="term" value="C:plasma membrane"/>
    <property type="evidence" value="ECO:0007669"/>
    <property type="project" value="UniProtKB-SubCell"/>
</dbReference>
<keyword evidence="3 7" id="KW-0812">Transmembrane</keyword>
<feature type="transmembrane region" description="Helical" evidence="7">
    <location>
        <begin position="21"/>
        <end position="45"/>
    </location>
</feature>
<evidence type="ECO:0000259" key="9">
    <source>
        <dbReference type="Pfam" id="PF12704"/>
    </source>
</evidence>
<dbReference type="InterPro" id="IPR003838">
    <property type="entry name" value="ABC3_permease_C"/>
</dbReference>
<evidence type="ECO:0000259" key="8">
    <source>
        <dbReference type="Pfam" id="PF02687"/>
    </source>
</evidence>
<name>A0AAV4LGI0_9BACL</name>
<dbReference type="Proteomes" id="UP001057291">
    <property type="component" value="Unassembled WGS sequence"/>
</dbReference>
<feature type="transmembrane region" description="Helical" evidence="7">
    <location>
        <begin position="389"/>
        <end position="412"/>
    </location>
</feature>
<comment type="similarity">
    <text evidence="6">Belongs to the ABC-4 integral membrane protein family.</text>
</comment>
<keyword evidence="4 7" id="KW-1133">Transmembrane helix</keyword>
<keyword evidence="5 7" id="KW-0472">Membrane</keyword>
<dbReference type="PANTHER" id="PTHR30572:SF4">
    <property type="entry name" value="ABC TRANSPORTER PERMEASE YTRF"/>
    <property type="match status" value="1"/>
</dbReference>
<gene>
    <name evidence="10" type="primary">ytrF</name>
    <name evidence="10" type="ORF">DNHGIG_24050</name>
</gene>
<evidence type="ECO:0000256" key="5">
    <source>
        <dbReference type="ARBA" id="ARBA00023136"/>
    </source>
</evidence>
<dbReference type="Pfam" id="PF12704">
    <property type="entry name" value="MacB_PCD"/>
    <property type="match status" value="1"/>
</dbReference>
<evidence type="ECO:0000256" key="4">
    <source>
        <dbReference type="ARBA" id="ARBA00022989"/>
    </source>
</evidence>
<feature type="domain" description="MacB-like periplasmic core" evidence="9">
    <location>
        <begin position="22"/>
        <end position="268"/>
    </location>
</feature>
<evidence type="ECO:0000256" key="6">
    <source>
        <dbReference type="ARBA" id="ARBA00038076"/>
    </source>
</evidence>
<dbReference type="Pfam" id="PF02687">
    <property type="entry name" value="FtsX"/>
    <property type="match status" value="1"/>
</dbReference>
<organism evidence="10 11">
    <name type="scientific">Collibacillus ludicampi</name>
    <dbReference type="NCBI Taxonomy" id="2771369"/>
    <lineage>
        <taxon>Bacteria</taxon>
        <taxon>Bacillati</taxon>
        <taxon>Bacillota</taxon>
        <taxon>Bacilli</taxon>
        <taxon>Bacillales</taxon>
        <taxon>Alicyclobacillaceae</taxon>
        <taxon>Collibacillus</taxon>
    </lineage>
</organism>
<proteinExistence type="inferred from homology"/>
<dbReference type="GO" id="GO:0022857">
    <property type="term" value="F:transmembrane transporter activity"/>
    <property type="evidence" value="ECO:0007669"/>
    <property type="project" value="TreeGrafter"/>
</dbReference>
<evidence type="ECO:0000256" key="1">
    <source>
        <dbReference type="ARBA" id="ARBA00004651"/>
    </source>
</evidence>
<evidence type="ECO:0000313" key="11">
    <source>
        <dbReference type="Proteomes" id="UP001057291"/>
    </source>
</evidence>
<sequence>MRLRDKFRFVRQNARKNGLRMFMTILATAMGCAFLILLASVGYGIQKTAKDKVLERGAVTEINIFGKKQTEGQGDPRMRDSDLAKLEKLEHVKVITKRNTIQNGLQVLIDGEKYGTQGIVIDPAAEKKAGMELAKGRFPERAGEVLVGSDFTKQMGPESKDTGYKGELVGKTIKLKITQQFADGVKEGEFSATIVGVLKAPAREWILDPNLYMGTDLLTQIEAFTKTPFGMMNDPMRKIDSENMKGTYSEVKVYVDTAENAKEVSRHIKDMGYYAHSPLDELEEIDKVFLFVKIGLVLVGAFAVLIASIGIFNTMTMAVTERSQEIGIMKAIGANPKTIRSVFLLESSFIGLFGAFIGVTAAYVIGFLANQLVPVIMRHFMGTGEMKGFVVSYIPLSLVLVSVSISVGVAILSGVRPAKRATEVDVLKALRRDI</sequence>
<keyword evidence="2" id="KW-1003">Cell membrane</keyword>
<feature type="domain" description="ABC3 transporter permease C-terminal" evidence="8">
    <location>
        <begin position="298"/>
        <end position="421"/>
    </location>
</feature>
<dbReference type="AlphaFoldDB" id="A0AAV4LGI0"/>
<protein>
    <submittedName>
        <fullName evidence="10">ABC transporter permease YtrF</fullName>
    </submittedName>
</protein>
<dbReference type="PROSITE" id="PS51257">
    <property type="entry name" value="PROKAR_LIPOPROTEIN"/>
    <property type="match status" value="1"/>
</dbReference>
<dbReference type="EMBL" id="BOQE01000001">
    <property type="protein sequence ID" value="GIM46856.1"/>
    <property type="molecule type" value="Genomic_DNA"/>
</dbReference>
<dbReference type="RefSeq" id="WP_282199905.1">
    <property type="nucleotide sequence ID" value="NZ_BOQE01000001.1"/>
</dbReference>
<accession>A0AAV4LGI0</accession>
<evidence type="ECO:0000256" key="3">
    <source>
        <dbReference type="ARBA" id="ARBA00022692"/>
    </source>
</evidence>
<feature type="transmembrane region" description="Helical" evidence="7">
    <location>
        <begin position="349"/>
        <end position="369"/>
    </location>
</feature>
<evidence type="ECO:0000256" key="7">
    <source>
        <dbReference type="SAM" id="Phobius"/>
    </source>
</evidence>
<evidence type="ECO:0000256" key="2">
    <source>
        <dbReference type="ARBA" id="ARBA00022475"/>
    </source>
</evidence>
<comment type="caution">
    <text evidence="10">The sequence shown here is derived from an EMBL/GenBank/DDBJ whole genome shotgun (WGS) entry which is preliminary data.</text>
</comment>
<reference evidence="10" key="1">
    <citation type="journal article" date="2023" name="Int. J. Syst. Evol. Microbiol.">
        <title>Collibacillus ludicampi gen. nov., sp. nov., a new soil bacterium of the family Alicyclobacillaceae.</title>
        <authorList>
            <person name="Jojima T."/>
            <person name="Ioku Y."/>
            <person name="Fukuta Y."/>
            <person name="Shirasaka N."/>
            <person name="Matsumura Y."/>
            <person name="Mori M."/>
        </authorList>
    </citation>
    <scope>NUCLEOTIDE SEQUENCE</scope>
    <source>
        <strain evidence="10">TP075</strain>
    </source>
</reference>
<dbReference type="InterPro" id="IPR025857">
    <property type="entry name" value="MacB_PCD"/>
</dbReference>
<keyword evidence="11" id="KW-1185">Reference proteome</keyword>
<evidence type="ECO:0000313" key="10">
    <source>
        <dbReference type="EMBL" id="GIM46856.1"/>
    </source>
</evidence>
<dbReference type="InterPro" id="IPR050250">
    <property type="entry name" value="Macrolide_Exporter_MacB"/>
</dbReference>
<feature type="transmembrane region" description="Helical" evidence="7">
    <location>
        <begin position="288"/>
        <end position="312"/>
    </location>
</feature>
<dbReference type="PANTHER" id="PTHR30572">
    <property type="entry name" value="MEMBRANE COMPONENT OF TRANSPORTER-RELATED"/>
    <property type="match status" value="1"/>
</dbReference>
<comment type="subcellular location">
    <subcellularLocation>
        <location evidence="1">Cell membrane</location>
        <topology evidence="1">Multi-pass membrane protein</topology>
    </subcellularLocation>
</comment>